<dbReference type="Pfam" id="PF11093">
    <property type="entry name" value="Mitochondr_Som1"/>
    <property type="match status" value="1"/>
</dbReference>
<gene>
    <name evidence="1" type="ORF">TWF506_004884</name>
</gene>
<dbReference type="EMBL" id="JAVHJM010000002">
    <property type="protein sequence ID" value="KAK6517703.1"/>
    <property type="molecule type" value="Genomic_DNA"/>
</dbReference>
<keyword evidence="2" id="KW-1185">Reference proteome</keyword>
<protein>
    <submittedName>
        <fullName evidence="1">Uncharacterized protein</fullName>
    </submittedName>
</protein>
<name>A0AAN8PNU5_9PEZI</name>
<accession>A0AAN8PNU5</accession>
<sequence>MSFPLDKFPASELPARLAAHTTTATTTSSPYTAKSTKVTNSPITIDKLEKECVLEKMMQYDCQVVRMLSGTGLDLGDAGVNCWEIERRFWRCRDGLMVEGTAMQRAWADGGESRRRSMELVKQRHEVQRQKAAERERRRMEKEMREILGSGDKFW</sequence>
<dbReference type="Proteomes" id="UP001307849">
    <property type="component" value="Unassembled WGS sequence"/>
</dbReference>
<evidence type="ECO:0000313" key="2">
    <source>
        <dbReference type="Proteomes" id="UP001307849"/>
    </source>
</evidence>
<reference evidence="1 2" key="1">
    <citation type="submission" date="2019-10" db="EMBL/GenBank/DDBJ databases">
        <authorList>
            <person name="Palmer J.M."/>
        </authorList>
    </citation>
    <scope>NUCLEOTIDE SEQUENCE [LARGE SCALE GENOMIC DNA]</scope>
    <source>
        <strain evidence="1 2">TWF506</strain>
    </source>
</reference>
<comment type="caution">
    <text evidence="1">The sequence shown here is derived from an EMBL/GenBank/DDBJ whole genome shotgun (WGS) entry which is preliminary data.</text>
</comment>
<dbReference type="InterPro" id="IPR024645">
    <property type="entry name" value="Mitochondr_Som1"/>
</dbReference>
<proteinExistence type="predicted"/>
<evidence type="ECO:0000313" key="1">
    <source>
        <dbReference type="EMBL" id="KAK6517703.1"/>
    </source>
</evidence>
<organism evidence="1 2">
    <name type="scientific">Arthrobotrys conoides</name>
    <dbReference type="NCBI Taxonomy" id="74498"/>
    <lineage>
        <taxon>Eukaryota</taxon>
        <taxon>Fungi</taxon>
        <taxon>Dikarya</taxon>
        <taxon>Ascomycota</taxon>
        <taxon>Pezizomycotina</taxon>
        <taxon>Orbiliomycetes</taxon>
        <taxon>Orbiliales</taxon>
        <taxon>Orbiliaceae</taxon>
        <taxon>Arthrobotrys</taxon>
    </lineage>
</organism>
<dbReference type="GO" id="GO:0042720">
    <property type="term" value="C:mitochondrial inner membrane peptidase complex"/>
    <property type="evidence" value="ECO:0007669"/>
    <property type="project" value="InterPro"/>
</dbReference>
<dbReference type="AlphaFoldDB" id="A0AAN8PNU5"/>